<reference evidence="3" key="1">
    <citation type="journal article" date="2019" name="Int. J. Syst. Evol. Microbiol.">
        <title>The Global Catalogue of Microorganisms (GCM) 10K type strain sequencing project: providing services to taxonomists for standard genome sequencing and annotation.</title>
        <authorList>
            <consortium name="The Broad Institute Genomics Platform"/>
            <consortium name="The Broad Institute Genome Sequencing Center for Infectious Disease"/>
            <person name="Wu L."/>
            <person name="Ma J."/>
        </authorList>
    </citation>
    <scope>NUCLEOTIDE SEQUENCE [LARGE SCALE GENOMIC DNA]</scope>
    <source>
        <strain evidence="3">CCUG 37865</strain>
    </source>
</reference>
<feature type="region of interest" description="Disordered" evidence="1">
    <location>
        <begin position="66"/>
        <end position="106"/>
    </location>
</feature>
<feature type="compositionally biased region" description="Acidic residues" evidence="1">
    <location>
        <begin position="96"/>
        <end position="106"/>
    </location>
</feature>
<protein>
    <submittedName>
        <fullName evidence="2">GvpT/GvpP family gas vesicle accessory protein</fullName>
    </submittedName>
</protein>
<feature type="compositionally biased region" description="Polar residues" evidence="1">
    <location>
        <begin position="142"/>
        <end position="170"/>
    </location>
</feature>
<sequence>MVEKQTANETKKMPLKRTITGGVLGATIGYLATPENSKRLIARINETEWKEKGIDLGKATKGKVAELKDAGKKKSREAYQRVKDSKVFNGEKNDPYEESGEDVTTELVNEESYLELKEENKLLQERLNDLEEKLNKIAITGEENNSTEKQNSQQSKGNSENANQTTNKQGNSRNNNERSVESESLDTAISNNDDTNS</sequence>
<gene>
    <name evidence="2" type="primary">gvpT</name>
    <name evidence="2" type="ORF">ACFOY7_09790</name>
</gene>
<dbReference type="RefSeq" id="WP_390251843.1">
    <property type="nucleotide sequence ID" value="NZ_JBHSDT010000004.1"/>
</dbReference>
<dbReference type="InterPro" id="IPR049646">
    <property type="entry name" value="GvpT/GvpP-like"/>
</dbReference>
<evidence type="ECO:0000256" key="1">
    <source>
        <dbReference type="SAM" id="MobiDB-lite"/>
    </source>
</evidence>
<accession>A0ABV8WU19</accession>
<dbReference type="NCBIfam" id="NF041669">
    <property type="entry name" value="GvpT"/>
    <property type="match status" value="1"/>
</dbReference>
<feature type="compositionally biased region" description="Basic and acidic residues" evidence="1">
    <location>
        <begin position="66"/>
        <end position="95"/>
    </location>
</feature>
<organism evidence="2 3">
    <name type="scientific">Gracilibacillus xinjiangensis</name>
    <dbReference type="NCBI Taxonomy" id="1193282"/>
    <lineage>
        <taxon>Bacteria</taxon>
        <taxon>Bacillati</taxon>
        <taxon>Bacillota</taxon>
        <taxon>Bacilli</taxon>
        <taxon>Bacillales</taxon>
        <taxon>Bacillaceae</taxon>
        <taxon>Gracilibacillus</taxon>
    </lineage>
</organism>
<keyword evidence="3" id="KW-1185">Reference proteome</keyword>
<proteinExistence type="predicted"/>
<feature type="region of interest" description="Disordered" evidence="1">
    <location>
        <begin position="138"/>
        <end position="197"/>
    </location>
</feature>
<evidence type="ECO:0000313" key="2">
    <source>
        <dbReference type="EMBL" id="MFC4403370.1"/>
    </source>
</evidence>
<evidence type="ECO:0000313" key="3">
    <source>
        <dbReference type="Proteomes" id="UP001595882"/>
    </source>
</evidence>
<name>A0ABV8WU19_9BACI</name>
<comment type="caution">
    <text evidence="2">The sequence shown here is derived from an EMBL/GenBank/DDBJ whole genome shotgun (WGS) entry which is preliminary data.</text>
</comment>
<dbReference type="Proteomes" id="UP001595882">
    <property type="component" value="Unassembled WGS sequence"/>
</dbReference>
<feature type="compositionally biased region" description="Polar residues" evidence="1">
    <location>
        <begin position="185"/>
        <end position="197"/>
    </location>
</feature>
<dbReference type="EMBL" id="JBHSDT010000004">
    <property type="protein sequence ID" value="MFC4403370.1"/>
    <property type="molecule type" value="Genomic_DNA"/>
</dbReference>